<name>A0A915CC06_PARUN</name>
<protein>
    <submittedName>
        <fullName evidence="2">SAP domain-containing protein</fullName>
    </submittedName>
</protein>
<dbReference type="Proteomes" id="UP000887569">
    <property type="component" value="Unplaced"/>
</dbReference>
<keyword evidence="1" id="KW-1185">Reference proteome</keyword>
<evidence type="ECO:0000313" key="1">
    <source>
        <dbReference type="Proteomes" id="UP000887569"/>
    </source>
</evidence>
<evidence type="ECO:0000313" key="2">
    <source>
        <dbReference type="WBParaSite" id="PgR117X_g022_t03"/>
    </source>
</evidence>
<accession>A0A915CC06</accession>
<proteinExistence type="predicted"/>
<dbReference type="WBParaSite" id="PgR117X_g022_t03">
    <property type="protein sequence ID" value="PgR117X_g022_t03"/>
    <property type="gene ID" value="PgR117X_g022"/>
</dbReference>
<sequence length="91" mass="9930">MCVNYDCPKHIDAEPCEPACNALRAGVLDMYVCQQKARHSVCTAMVRSCGRIYEENSIIAAAQKPCLLLLGAIAYGCTHVPNIKSIYALLL</sequence>
<reference evidence="2" key="1">
    <citation type="submission" date="2022-11" db="UniProtKB">
        <authorList>
            <consortium name="WormBaseParasite"/>
        </authorList>
    </citation>
    <scope>IDENTIFICATION</scope>
</reference>
<dbReference type="AlphaFoldDB" id="A0A915CC06"/>
<organism evidence="1 2">
    <name type="scientific">Parascaris univalens</name>
    <name type="common">Nematode worm</name>
    <dbReference type="NCBI Taxonomy" id="6257"/>
    <lineage>
        <taxon>Eukaryota</taxon>
        <taxon>Metazoa</taxon>
        <taxon>Ecdysozoa</taxon>
        <taxon>Nematoda</taxon>
        <taxon>Chromadorea</taxon>
        <taxon>Rhabditida</taxon>
        <taxon>Spirurina</taxon>
        <taxon>Ascaridomorpha</taxon>
        <taxon>Ascaridoidea</taxon>
        <taxon>Ascarididae</taxon>
        <taxon>Parascaris</taxon>
    </lineage>
</organism>